<dbReference type="Pfam" id="PF03432">
    <property type="entry name" value="Relaxase"/>
    <property type="match status" value="1"/>
</dbReference>
<feature type="compositionally biased region" description="Basic and acidic residues" evidence="2">
    <location>
        <begin position="428"/>
        <end position="455"/>
    </location>
</feature>
<gene>
    <name evidence="4" type="ORF">KIN_26530</name>
</gene>
<sequence length="474" mass="54569">MILKGSQRGGAKQLGLHLLKTEENEHVELHDIRGFMSEDVIGALREAEAVAKGTKCQQYLFSVSLNPPETENAHIQTFEQALAAIEDKNGLGGQPRVVLFHEKEGRRHCHAVWSRIDAATMTAKPMSYYKNKLREVSRQLYLENGWQMPRGLINPKDRDPRNFTLDEWQQAKRSGRNAGDLKEMIQEAWATSDSGATFSHALEERGLYLARGDRRGHVAVTFEGEVISIARATGIKAKDLKARIGQPETLRSVEDTRKRIGEDILPRIKSHIDEARAKANQDKAELDERRQELAQGHREERAKLDAGQKARAETEARQRAERLRTGIKGLWDRLIGQRAMIEKQNEMEALWAMRRDQDQRQAIINAQLQERRKLQDEIKVARARHAQALREIHFDATNYRLMQRGQEPKAKPSFEQTRPPSPPQPQKDQNKLRLDQLREKAPEPAQHKDHTQERLRRLRESRRDPPDRGPEPDR</sequence>
<dbReference type="EMBL" id="BLJE01000002">
    <property type="protein sequence ID" value="GFE65579.1"/>
    <property type="molecule type" value="Genomic_DNA"/>
</dbReference>
<name>A0A6N6JJG8_9RHOB</name>
<dbReference type="OrthoDB" id="1826980at2"/>
<evidence type="ECO:0000256" key="1">
    <source>
        <dbReference type="SAM" id="Coils"/>
    </source>
</evidence>
<dbReference type="AlphaFoldDB" id="A0A6N6JJG8"/>
<feature type="compositionally biased region" description="Basic and acidic residues" evidence="2">
    <location>
        <begin position="461"/>
        <end position="474"/>
    </location>
</feature>
<dbReference type="InterPro" id="IPR005094">
    <property type="entry name" value="Endonuclease_MobA/VirD2"/>
</dbReference>
<evidence type="ECO:0000259" key="3">
    <source>
        <dbReference type="Pfam" id="PF03432"/>
    </source>
</evidence>
<feature type="region of interest" description="Disordered" evidence="2">
    <location>
        <begin position="292"/>
        <end position="317"/>
    </location>
</feature>
<accession>A0A6N6JJG8</accession>
<feature type="coiled-coil region" evidence="1">
    <location>
        <begin position="364"/>
        <end position="391"/>
    </location>
</feature>
<feature type="domain" description="MobA/VirD2-like nuclease" evidence="3">
    <location>
        <begin position="22"/>
        <end position="146"/>
    </location>
</feature>
<feature type="region of interest" description="Disordered" evidence="2">
    <location>
        <begin position="406"/>
        <end position="474"/>
    </location>
</feature>
<evidence type="ECO:0000313" key="5">
    <source>
        <dbReference type="Proteomes" id="UP000436822"/>
    </source>
</evidence>
<comment type="caution">
    <text evidence="4">The sequence shown here is derived from an EMBL/GenBank/DDBJ whole genome shotgun (WGS) entry which is preliminary data.</text>
</comment>
<dbReference type="RefSeq" id="WP_159807635.1">
    <property type="nucleotide sequence ID" value="NZ_BLJE01000002.1"/>
</dbReference>
<organism evidence="4 5">
    <name type="scientific">Litoreibacter roseus</name>
    <dbReference type="NCBI Taxonomy" id="2601869"/>
    <lineage>
        <taxon>Bacteria</taxon>
        <taxon>Pseudomonadati</taxon>
        <taxon>Pseudomonadota</taxon>
        <taxon>Alphaproteobacteria</taxon>
        <taxon>Rhodobacterales</taxon>
        <taxon>Roseobacteraceae</taxon>
        <taxon>Litoreibacter</taxon>
    </lineage>
</organism>
<dbReference type="Proteomes" id="UP000436822">
    <property type="component" value="Unassembled WGS sequence"/>
</dbReference>
<keyword evidence="5" id="KW-1185">Reference proteome</keyword>
<proteinExistence type="predicted"/>
<evidence type="ECO:0000256" key="2">
    <source>
        <dbReference type="SAM" id="MobiDB-lite"/>
    </source>
</evidence>
<evidence type="ECO:0000313" key="4">
    <source>
        <dbReference type="EMBL" id="GFE65579.1"/>
    </source>
</evidence>
<protein>
    <recommendedName>
        <fullName evidence="3">MobA/VirD2-like nuclease domain-containing protein</fullName>
    </recommendedName>
</protein>
<reference evidence="4 5" key="1">
    <citation type="submission" date="2019-12" db="EMBL/GenBank/DDBJ databases">
        <title>Litoreibacter badius sp. nov., a novel bacteriochlorophyll a-containing bacterium in the genus Litoreibacter.</title>
        <authorList>
            <person name="Kanamuro M."/>
            <person name="Takabe Y."/>
            <person name="Mori K."/>
            <person name="Takaichi S."/>
            <person name="Hanada S."/>
        </authorList>
    </citation>
    <scope>NUCLEOTIDE SEQUENCE [LARGE SCALE GENOMIC DNA]</scope>
    <source>
        <strain evidence="4 5">K6</strain>
    </source>
</reference>
<keyword evidence="1" id="KW-0175">Coiled coil</keyword>